<feature type="domain" description="Cupin type-2" evidence="1">
    <location>
        <begin position="62"/>
        <end position="115"/>
    </location>
</feature>
<dbReference type="PANTHER" id="PTHR36448:SF2">
    <property type="entry name" value="CUPIN TYPE-1 DOMAIN-CONTAINING PROTEIN"/>
    <property type="match status" value="1"/>
</dbReference>
<keyword evidence="3" id="KW-1185">Reference proteome</keyword>
<proteinExistence type="predicted"/>
<organism evidence="2 3">
    <name type="scientific">Franconibacter pulveris</name>
    <dbReference type="NCBI Taxonomy" id="435910"/>
    <lineage>
        <taxon>Bacteria</taxon>
        <taxon>Pseudomonadati</taxon>
        <taxon>Pseudomonadota</taxon>
        <taxon>Gammaproteobacteria</taxon>
        <taxon>Enterobacterales</taxon>
        <taxon>Enterobacteriaceae</taxon>
        <taxon>Franconibacter</taxon>
    </lineage>
</organism>
<evidence type="ECO:0000313" key="2">
    <source>
        <dbReference type="EMBL" id="KMV34165.1"/>
    </source>
</evidence>
<accession>A0A0J8VNU3</accession>
<dbReference type="Proteomes" id="UP000037315">
    <property type="component" value="Unassembled WGS sequence"/>
</dbReference>
<dbReference type="PANTHER" id="PTHR36448">
    <property type="entry name" value="BLR7373 PROTEIN"/>
    <property type="match status" value="1"/>
</dbReference>
<dbReference type="PATRIC" id="fig|1656095.3.peg.2519"/>
<name>A0A0J8VNU3_9ENTR</name>
<sequence>MNHYETLYLTQPSGGVPNNPLPLLLYRQVMPQDARDSAAWFEAVFDKNDWPPRWRYPVFTYTHFHTNTHEVLGIYAGEADIQLGGETGPVVHLKRGDAVLIPAGVGHKQIRASDDFMAVGAYPPHLSPDKYLDQPEQLQETLKNVAQVAIAHSDPLFGSAGGLLEAWNRQD</sequence>
<protein>
    <submittedName>
        <fullName evidence="2">Cupin</fullName>
    </submittedName>
</protein>
<dbReference type="InterPro" id="IPR013096">
    <property type="entry name" value="Cupin_2"/>
</dbReference>
<dbReference type="CDD" id="cd02219">
    <property type="entry name" value="cupin_YjlB-like"/>
    <property type="match status" value="1"/>
</dbReference>
<dbReference type="InterPro" id="IPR047121">
    <property type="entry name" value="YjiB-like"/>
</dbReference>
<dbReference type="EMBL" id="LFEJ01000015">
    <property type="protein sequence ID" value="KMV34165.1"/>
    <property type="molecule type" value="Genomic_DNA"/>
</dbReference>
<dbReference type="InterPro" id="IPR014710">
    <property type="entry name" value="RmlC-like_jellyroll"/>
</dbReference>
<reference evidence="2 3" key="1">
    <citation type="submission" date="2015-06" db="EMBL/GenBank/DDBJ databases">
        <title>Genome sequencing of Cronobacter sp. strain DJ34 isolated from petroleum contaminated sludge of Duliajan Oil Fields, Assam, India.</title>
        <authorList>
            <person name="Pal S."/>
            <person name="Banerjee T.D."/>
            <person name="Roy A."/>
            <person name="Sar P."/>
            <person name="Kazy S.K."/>
        </authorList>
    </citation>
    <scope>NUCLEOTIDE SEQUENCE [LARGE SCALE GENOMIC DNA]</scope>
    <source>
        <strain evidence="2 3">DJ34</strain>
    </source>
</reference>
<comment type="caution">
    <text evidence="2">The sequence shown here is derived from an EMBL/GenBank/DDBJ whole genome shotgun (WGS) entry which is preliminary data.</text>
</comment>
<dbReference type="Gene3D" id="2.60.120.10">
    <property type="entry name" value="Jelly Rolls"/>
    <property type="match status" value="1"/>
</dbReference>
<evidence type="ECO:0000313" key="3">
    <source>
        <dbReference type="Proteomes" id="UP000037315"/>
    </source>
</evidence>
<dbReference type="SUPFAM" id="SSF51182">
    <property type="entry name" value="RmlC-like cupins"/>
    <property type="match status" value="1"/>
</dbReference>
<gene>
    <name evidence="2" type="ORF">ACH50_12170</name>
</gene>
<dbReference type="Pfam" id="PF07883">
    <property type="entry name" value="Cupin_2"/>
    <property type="match status" value="1"/>
</dbReference>
<evidence type="ECO:0000259" key="1">
    <source>
        <dbReference type="Pfam" id="PF07883"/>
    </source>
</evidence>
<dbReference type="InterPro" id="IPR011051">
    <property type="entry name" value="RmlC_Cupin_sf"/>
</dbReference>
<dbReference type="InterPro" id="IPR014500">
    <property type="entry name" value="UCP019307_cupin"/>
</dbReference>
<dbReference type="STRING" id="1121863.GCA_000621185_03218"/>
<dbReference type="AlphaFoldDB" id="A0A0J8VNU3"/>
<dbReference type="RefSeq" id="WP_024559011.1">
    <property type="nucleotide sequence ID" value="NZ_LFEJ01000015.1"/>
</dbReference>
<dbReference type="PIRSF" id="PIRSF019307">
    <property type="entry name" value="UCP019307"/>
    <property type="match status" value="1"/>
</dbReference>
<dbReference type="OrthoDB" id="9791759at2"/>